<dbReference type="KEGG" id="foc:113211339"/>
<feature type="signal peptide" evidence="1">
    <location>
        <begin position="1"/>
        <end position="24"/>
    </location>
</feature>
<evidence type="ECO:0000313" key="2">
    <source>
        <dbReference type="Proteomes" id="UP000504606"/>
    </source>
</evidence>
<organism evidence="2 3">
    <name type="scientific">Frankliniella occidentalis</name>
    <name type="common">Western flower thrips</name>
    <name type="synonym">Euthrips occidentalis</name>
    <dbReference type="NCBI Taxonomy" id="133901"/>
    <lineage>
        <taxon>Eukaryota</taxon>
        <taxon>Metazoa</taxon>
        <taxon>Ecdysozoa</taxon>
        <taxon>Arthropoda</taxon>
        <taxon>Hexapoda</taxon>
        <taxon>Insecta</taxon>
        <taxon>Pterygota</taxon>
        <taxon>Neoptera</taxon>
        <taxon>Paraneoptera</taxon>
        <taxon>Thysanoptera</taxon>
        <taxon>Terebrantia</taxon>
        <taxon>Thripoidea</taxon>
        <taxon>Thripidae</taxon>
        <taxon>Frankliniella</taxon>
    </lineage>
</organism>
<gene>
    <name evidence="3" type="primary">LOC113211339</name>
</gene>
<sequence>MQTRNTGANLAFQLVLLTLMFNEGDHSKAINSLIGPYIVHAERFYMCEPNSSLLPWTLNLRGSHFNPYKPKELQLLTGNVTGVNGTLNDHGWMKIVMDIRANNQWKENAFVFNFQKSACRAAREHSPNFWKHILKGEDRGPCILPPGVYEAHNTPVDWSFPKFPSMPYGYWRFRLKFGKAQDLYGCWVIDAKTIPKTK</sequence>
<keyword evidence="2" id="KW-1185">Reference proteome</keyword>
<keyword evidence="1" id="KW-0732">Signal</keyword>
<dbReference type="GeneID" id="113211339"/>
<dbReference type="RefSeq" id="XP_026285475.1">
    <property type="nucleotide sequence ID" value="XM_026429690.2"/>
</dbReference>
<name>A0A6J1T1L5_FRAOC</name>
<evidence type="ECO:0000256" key="1">
    <source>
        <dbReference type="SAM" id="SignalP"/>
    </source>
</evidence>
<reference evidence="3" key="1">
    <citation type="submission" date="2025-08" db="UniProtKB">
        <authorList>
            <consortium name="RefSeq"/>
        </authorList>
    </citation>
    <scope>IDENTIFICATION</scope>
    <source>
        <tissue evidence="3">Whole organism</tissue>
    </source>
</reference>
<evidence type="ECO:0000313" key="3">
    <source>
        <dbReference type="RefSeq" id="XP_026285475.1"/>
    </source>
</evidence>
<protein>
    <submittedName>
        <fullName evidence="3">Uncharacterized protein LOC113211339</fullName>
    </submittedName>
</protein>
<dbReference type="Proteomes" id="UP000504606">
    <property type="component" value="Unplaced"/>
</dbReference>
<proteinExistence type="predicted"/>
<dbReference type="AlphaFoldDB" id="A0A6J1T1L5"/>
<accession>A0A6J1T1L5</accession>
<feature type="chain" id="PRO_5027009024" evidence="1">
    <location>
        <begin position="25"/>
        <end position="198"/>
    </location>
</feature>